<evidence type="ECO:0000256" key="4">
    <source>
        <dbReference type="ARBA" id="ARBA00025779"/>
    </source>
</evidence>
<dbReference type="Pfam" id="PF01302">
    <property type="entry name" value="CAP_GLY"/>
    <property type="match status" value="1"/>
</dbReference>
<dbReference type="PANTHER" id="PTHR18916:SF85">
    <property type="entry name" value="TUBULIN-FOLDING COFACTOR B"/>
    <property type="match status" value="1"/>
</dbReference>
<dbReference type="GO" id="GO:0031122">
    <property type="term" value="P:cytoplasmic microtubule organization"/>
    <property type="evidence" value="ECO:0007669"/>
    <property type="project" value="TreeGrafter"/>
</dbReference>
<dbReference type="InterPro" id="IPR045172">
    <property type="entry name" value="TBCB_Ubl"/>
</dbReference>
<dbReference type="GO" id="GO:0035371">
    <property type="term" value="C:microtubule plus-end"/>
    <property type="evidence" value="ECO:0007669"/>
    <property type="project" value="TreeGrafter"/>
</dbReference>
<reference evidence="7 8" key="1">
    <citation type="submission" date="2017-04" db="EMBL/GenBank/DDBJ databases">
        <title>Draft genome sequence of Marssonina coronaria NL1: causal agent of apple blotch.</title>
        <authorList>
            <person name="Cheng Q."/>
        </authorList>
    </citation>
    <scope>NUCLEOTIDE SEQUENCE [LARGE SCALE GENOMIC DNA]</scope>
    <source>
        <strain evidence="7 8">NL1</strain>
    </source>
</reference>
<dbReference type="SUPFAM" id="SSF74924">
    <property type="entry name" value="Cap-Gly domain"/>
    <property type="match status" value="1"/>
</dbReference>
<comment type="similarity">
    <text evidence="4">Belongs to the TBCB family.</text>
</comment>
<keyword evidence="2" id="KW-0963">Cytoplasm</keyword>
<feature type="domain" description="CAP-Gly" evidence="6">
    <location>
        <begin position="181"/>
        <end position="225"/>
    </location>
</feature>
<accession>A0A218YZI2</accession>
<gene>
    <name evidence="7" type="ORF">B2J93_2575</name>
</gene>
<dbReference type="GO" id="GO:0051010">
    <property type="term" value="F:microtubule plus-end binding"/>
    <property type="evidence" value="ECO:0007669"/>
    <property type="project" value="TreeGrafter"/>
</dbReference>
<dbReference type="InParanoid" id="A0A218YZI2"/>
<dbReference type="FunCoup" id="A0A218YZI2">
    <property type="interactions" value="684"/>
</dbReference>
<sequence length="246" mass="27078">MSLQTAGDIPLQITSENSSSERRITPSWSLGQLKAKLEPVTGIPPLSQKLTLRLGGRPPVPLEAADEENTQLGHFPLVAYAEIHVADVRAPGMRPNYTDASTVAKYEMPPDEYEQKTDSVLAWKKANKLGRFDPSAPSLEQARLEAIDAEIKKRGIEVGQRCRVGEDDSRRGEVMYVGEVKEIPGSLGKWIGVKLDEPVGKNDGSLKGKRYWGKEGDPKSGVFVRPERIEAGAFPVIDDLEDMDEI</sequence>
<dbReference type="SUPFAM" id="SSF54236">
    <property type="entry name" value="Ubiquitin-like"/>
    <property type="match status" value="1"/>
</dbReference>
<dbReference type="GO" id="GO:0007023">
    <property type="term" value="P:post-chaperonin tubulin folding pathway"/>
    <property type="evidence" value="ECO:0007669"/>
    <property type="project" value="InterPro"/>
</dbReference>
<dbReference type="GO" id="GO:0005938">
    <property type="term" value="C:cell cortex"/>
    <property type="evidence" value="ECO:0007669"/>
    <property type="project" value="TreeGrafter"/>
</dbReference>
<dbReference type="Pfam" id="PF14560">
    <property type="entry name" value="Ubiquitin_2"/>
    <property type="match status" value="1"/>
</dbReference>
<dbReference type="Gene3D" id="2.30.30.190">
    <property type="entry name" value="CAP Gly-rich-like domain"/>
    <property type="match status" value="1"/>
</dbReference>
<dbReference type="CDD" id="cd01789">
    <property type="entry name" value="Ubl_TBCB"/>
    <property type="match status" value="1"/>
</dbReference>
<dbReference type="GO" id="GO:0005634">
    <property type="term" value="C:nucleus"/>
    <property type="evidence" value="ECO:0007669"/>
    <property type="project" value="TreeGrafter"/>
</dbReference>
<feature type="region of interest" description="Disordered" evidence="5">
    <location>
        <begin position="1"/>
        <end position="26"/>
    </location>
</feature>
<dbReference type="PANTHER" id="PTHR18916">
    <property type="entry name" value="DYNACTIN 1-RELATED MICROTUBULE-BINDING"/>
    <property type="match status" value="1"/>
</dbReference>
<evidence type="ECO:0000256" key="5">
    <source>
        <dbReference type="SAM" id="MobiDB-lite"/>
    </source>
</evidence>
<dbReference type="GO" id="GO:0007021">
    <property type="term" value="P:tubulin complex assembly"/>
    <property type="evidence" value="ECO:0007669"/>
    <property type="project" value="InterPro"/>
</dbReference>
<evidence type="ECO:0000259" key="6">
    <source>
        <dbReference type="PROSITE" id="PS50245"/>
    </source>
</evidence>
<dbReference type="OrthoDB" id="5295208at2759"/>
<dbReference type="STRING" id="503106.A0A218YZI2"/>
<dbReference type="InterPro" id="IPR000626">
    <property type="entry name" value="Ubiquitin-like_dom"/>
</dbReference>
<dbReference type="Proteomes" id="UP000242519">
    <property type="component" value="Unassembled WGS sequence"/>
</dbReference>
<evidence type="ECO:0000313" key="7">
    <source>
        <dbReference type="EMBL" id="OWP00882.1"/>
    </source>
</evidence>
<dbReference type="InterPro" id="IPR036859">
    <property type="entry name" value="CAP-Gly_dom_sf"/>
</dbReference>
<comment type="subcellular location">
    <subcellularLocation>
        <location evidence="1">Cytoplasm</location>
    </subcellularLocation>
</comment>
<organism evidence="7 8">
    <name type="scientific">Diplocarpon coronariae</name>
    <dbReference type="NCBI Taxonomy" id="2795749"/>
    <lineage>
        <taxon>Eukaryota</taxon>
        <taxon>Fungi</taxon>
        <taxon>Dikarya</taxon>
        <taxon>Ascomycota</taxon>
        <taxon>Pezizomycotina</taxon>
        <taxon>Leotiomycetes</taxon>
        <taxon>Helotiales</taxon>
        <taxon>Drepanopezizaceae</taxon>
        <taxon>Diplocarpon</taxon>
    </lineage>
</organism>
<comment type="caution">
    <text evidence="7">The sequence shown here is derived from an EMBL/GenBank/DDBJ whole genome shotgun (WGS) entry which is preliminary data.</text>
</comment>
<proteinExistence type="inferred from homology"/>
<evidence type="ECO:0000256" key="1">
    <source>
        <dbReference type="ARBA" id="ARBA00004496"/>
    </source>
</evidence>
<evidence type="ECO:0000256" key="3">
    <source>
        <dbReference type="ARBA" id="ARBA00023186"/>
    </source>
</evidence>
<evidence type="ECO:0000256" key="2">
    <source>
        <dbReference type="ARBA" id="ARBA00022490"/>
    </source>
</evidence>
<dbReference type="InterPro" id="IPR029071">
    <property type="entry name" value="Ubiquitin-like_domsf"/>
</dbReference>
<dbReference type="AlphaFoldDB" id="A0A218YZI2"/>
<name>A0A218YZI2_9HELO</name>
<evidence type="ECO:0000313" key="8">
    <source>
        <dbReference type="Proteomes" id="UP000242519"/>
    </source>
</evidence>
<dbReference type="GO" id="GO:0043014">
    <property type="term" value="F:alpha-tubulin binding"/>
    <property type="evidence" value="ECO:0007669"/>
    <property type="project" value="InterPro"/>
</dbReference>
<dbReference type="Gene3D" id="3.10.20.90">
    <property type="entry name" value="Phosphatidylinositol 3-kinase Catalytic Subunit, Chain A, domain 1"/>
    <property type="match status" value="1"/>
</dbReference>
<dbReference type="PROSITE" id="PS50245">
    <property type="entry name" value="CAP_GLY_2"/>
    <property type="match status" value="1"/>
</dbReference>
<dbReference type="InterPro" id="IPR000938">
    <property type="entry name" value="CAP-Gly_domain"/>
</dbReference>
<dbReference type="EMBL" id="MZNU01000302">
    <property type="protein sequence ID" value="OWP00882.1"/>
    <property type="molecule type" value="Genomic_DNA"/>
</dbReference>
<keyword evidence="8" id="KW-1185">Reference proteome</keyword>
<dbReference type="SMART" id="SM01052">
    <property type="entry name" value="CAP_GLY"/>
    <property type="match status" value="1"/>
</dbReference>
<keyword evidence="3" id="KW-0143">Chaperone</keyword>
<protein>
    <recommendedName>
        <fullName evidence="6">CAP-Gly domain-containing protein</fullName>
    </recommendedName>
</protein>